<evidence type="ECO:0000313" key="3">
    <source>
        <dbReference type="Proteomes" id="UP001589738"/>
    </source>
</evidence>
<feature type="transmembrane region" description="Helical" evidence="1">
    <location>
        <begin position="103"/>
        <end position="127"/>
    </location>
</feature>
<feature type="transmembrane region" description="Helical" evidence="1">
    <location>
        <begin position="62"/>
        <end position="82"/>
    </location>
</feature>
<accession>A0ABV6KZX0</accession>
<feature type="transmembrane region" description="Helical" evidence="1">
    <location>
        <begin position="20"/>
        <end position="42"/>
    </location>
</feature>
<evidence type="ECO:0008006" key="4">
    <source>
        <dbReference type="Google" id="ProtNLM"/>
    </source>
</evidence>
<feature type="transmembrane region" description="Helical" evidence="1">
    <location>
        <begin position="219"/>
        <end position="240"/>
    </location>
</feature>
<keyword evidence="1" id="KW-0812">Transmembrane</keyword>
<evidence type="ECO:0000313" key="2">
    <source>
        <dbReference type="EMBL" id="MFC0477601.1"/>
    </source>
</evidence>
<gene>
    <name evidence="2" type="ORF">ACFFHF_20625</name>
</gene>
<protein>
    <recommendedName>
        <fullName evidence="4">ABC transporter permease</fullName>
    </recommendedName>
</protein>
<keyword evidence="1" id="KW-1133">Transmembrane helix</keyword>
<dbReference type="RefSeq" id="WP_160547267.1">
    <property type="nucleotide sequence ID" value="NZ_JBHLUU010000123.1"/>
</dbReference>
<organism evidence="2 3">
    <name type="scientific">Robertmurraya beringensis</name>
    <dbReference type="NCBI Taxonomy" id="641660"/>
    <lineage>
        <taxon>Bacteria</taxon>
        <taxon>Bacillati</taxon>
        <taxon>Bacillota</taxon>
        <taxon>Bacilli</taxon>
        <taxon>Bacillales</taxon>
        <taxon>Bacillaceae</taxon>
        <taxon>Robertmurraya</taxon>
    </lineage>
</organism>
<feature type="transmembrane region" description="Helical" evidence="1">
    <location>
        <begin position="180"/>
        <end position="199"/>
    </location>
</feature>
<dbReference type="Proteomes" id="UP001589738">
    <property type="component" value="Unassembled WGS sequence"/>
</dbReference>
<name>A0ABV6KZX0_9BACI</name>
<dbReference type="EMBL" id="JBHLUU010000123">
    <property type="protein sequence ID" value="MFC0477601.1"/>
    <property type="molecule type" value="Genomic_DNA"/>
</dbReference>
<comment type="caution">
    <text evidence="2">The sequence shown here is derived from an EMBL/GenBank/DDBJ whole genome shotgun (WGS) entry which is preliminary data.</text>
</comment>
<keyword evidence="3" id="KW-1185">Reference proteome</keyword>
<reference evidence="2 3" key="1">
    <citation type="submission" date="2024-09" db="EMBL/GenBank/DDBJ databases">
        <authorList>
            <person name="Sun Q."/>
            <person name="Mori K."/>
        </authorList>
    </citation>
    <scope>NUCLEOTIDE SEQUENCE [LARGE SCALE GENOMIC DNA]</scope>
    <source>
        <strain evidence="2 3">CGMCC 1.9126</strain>
    </source>
</reference>
<sequence>MYLTESNIRDVVFKQYRYKLQAYMGVFTSLMFIQVLGVLFSISGTGSMGGSAGTFSYDVKTYSGSLVAIFTLIWAFSNGISLTTKQHRYDDFNFIATRQVSNFANVLFLATASVIAAFTGLLTTYALRLVVSQFLRTPSIAVDQLSLVEACKGLGGFFLYILLFASVGYFIGMLAQMNKIVAFLLPVLLIVVITIQAYLGGEATLIVDIGSFYVLEASFLLFAVKSVITTFFFFLLAYMLGNRLEVGV</sequence>
<feature type="transmembrane region" description="Helical" evidence="1">
    <location>
        <begin position="157"/>
        <end position="175"/>
    </location>
</feature>
<keyword evidence="1" id="KW-0472">Membrane</keyword>
<proteinExistence type="predicted"/>
<evidence type="ECO:0000256" key="1">
    <source>
        <dbReference type="SAM" id="Phobius"/>
    </source>
</evidence>